<dbReference type="EMBL" id="JAPWTJ010000659">
    <property type="protein sequence ID" value="KAJ8976530.1"/>
    <property type="molecule type" value="Genomic_DNA"/>
</dbReference>
<comment type="caution">
    <text evidence="1">The sequence shown here is derived from an EMBL/GenBank/DDBJ whole genome shotgun (WGS) entry which is preliminary data.</text>
</comment>
<organism evidence="1 2">
    <name type="scientific">Molorchus minor</name>
    <dbReference type="NCBI Taxonomy" id="1323400"/>
    <lineage>
        <taxon>Eukaryota</taxon>
        <taxon>Metazoa</taxon>
        <taxon>Ecdysozoa</taxon>
        <taxon>Arthropoda</taxon>
        <taxon>Hexapoda</taxon>
        <taxon>Insecta</taxon>
        <taxon>Pterygota</taxon>
        <taxon>Neoptera</taxon>
        <taxon>Endopterygota</taxon>
        <taxon>Coleoptera</taxon>
        <taxon>Polyphaga</taxon>
        <taxon>Cucujiformia</taxon>
        <taxon>Chrysomeloidea</taxon>
        <taxon>Cerambycidae</taxon>
        <taxon>Lamiinae</taxon>
        <taxon>Monochamini</taxon>
        <taxon>Molorchus</taxon>
    </lineage>
</organism>
<evidence type="ECO:0000313" key="1">
    <source>
        <dbReference type="EMBL" id="KAJ8976530.1"/>
    </source>
</evidence>
<evidence type="ECO:0000313" key="2">
    <source>
        <dbReference type="Proteomes" id="UP001162164"/>
    </source>
</evidence>
<name>A0ABQ9JEV7_9CUCU</name>
<dbReference type="Proteomes" id="UP001162164">
    <property type="component" value="Unassembled WGS sequence"/>
</dbReference>
<accession>A0ABQ9JEV7</accession>
<sequence>MPKWIRLVYAWPKLVIGVYGKNHKNKTIVWPGVIFYCLSGQSVHYSGVRVGKPEKRLQKGELYRSARTAKRHCWPYCPGNATSKNLYKRAFAETKCLVDMKGRDIRMVTGLLTGHCNLSRHLQLIEIAEVRIFCDSMVPENRTFKNTSTPILLTTLKEHWRLSRGCRQVRDFVKGPDPARSVWILGRSRETLNQLVGILTGHCKLTRHLSLLGIEEDPTCPRCGEDDETTQSSEELDSLGWSDILTSIRRSGRLSEGVGRVNSVPSKAIPVINHGFYSGLIPITPKQLLSPGVRFKWKWRNVELRTVQIASPAYKITIKG</sequence>
<reference evidence="1" key="1">
    <citation type="journal article" date="2023" name="Insect Mol. Biol.">
        <title>Genome sequencing provides insights into the evolution of gene families encoding plant cell wall-degrading enzymes in longhorned beetles.</title>
        <authorList>
            <person name="Shin N.R."/>
            <person name="Okamura Y."/>
            <person name="Kirsch R."/>
            <person name="Pauchet Y."/>
        </authorList>
    </citation>
    <scope>NUCLEOTIDE SEQUENCE</scope>
    <source>
        <strain evidence="1">MMC_N1</strain>
    </source>
</reference>
<gene>
    <name evidence="1" type="ORF">NQ317_015551</name>
</gene>
<keyword evidence="2" id="KW-1185">Reference proteome</keyword>
<proteinExistence type="predicted"/>
<protein>
    <submittedName>
        <fullName evidence="1">Uncharacterized protein</fullName>
    </submittedName>
</protein>